<keyword evidence="3" id="KW-1185">Reference proteome</keyword>
<dbReference type="OrthoDB" id="8454970at2"/>
<dbReference type="KEGG" id="kvl:KVU_0753"/>
<dbReference type="Proteomes" id="UP000000692">
    <property type="component" value="Chromosome"/>
</dbReference>
<keyword evidence="1" id="KW-0812">Transmembrane</keyword>
<keyword evidence="1" id="KW-1133">Transmembrane helix</keyword>
<feature type="transmembrane region" description="Helical" evidence="1">
    <location>
        <begin position="46"/>
        <end position="65"/>
    </location>
</feature>
<protein>
    <submittedName>
        <fullName evidence="2">Uncharacterized protein</fullName>
    </submittedName>
</protein>
<accession>F9Y4N5</accession>
<evidence type="ECO:0000313" key="2">
    <source>
        <dbReference type="EMBL" id="AEM40592.1"/>
    </source>
</evidence>
<dbReference type="HOGENOM" id="CLU_2699780_0_0_5"/>
<dbReference type="EMBL" id="CP002018">
    <property type="protein sequence ID" value="AEM40592.1"/>
    <property type="molecule type" value="Genomic_DNA"/>
</dbReference>
<feature type="transmembrane region" description="Helical" evidence="1">
    <location>
        <begin position="6"/>
        <end position="25"/>
    </location>
</feature>
<keyword evidence="1" id="KW-0472">Membrane</keyword>
<dbReference type="RefSeq" id="WP_013384046.1">
    <property type="nucleotide sequence ID" value="NC_017384.1"/>
</dbReference>
<name>F9Y4N5_KETVW</name>
<reference evidence="2 3" key="1">
    <citation type="journal article" date="2011" name="J. Bacteriol.">
        <title>Complete genome sequence of the industrial strain Ketogulonicigenium vulgare WSH-001.</title>
        <authorList>
            <person name="Liu L."/>
            <person name="Li Y."/>
            <person name="Zhang J."/>
            <person name="Zhou Z."/>
            <person name="Liu J."/>
            <person name="Li X."/>
            <person name="Zhou J."/>
            <person name="Du G."/>
            <person name="Wang L."/>
            <person name="Chen J."/>
        </authorList>
    </citation>
    <scope>NUCLEOTIDE SEQUENCE [LARGE SCALE GENOMIC DNA]</scope>
    <source>
        <strain evidence="2 3">WSH-001</strain>
    </source>
</reference>
<gene>
    <name evidence="2" type="ordered locus">KVU_0753</name>
</gene>
<evidence type="ECO:0000313" key="3">
    <source>
        <dbReference type="Proteomes" id="UP000000692"/>
    </source>
</evidence>
<evidence type="ECO:0000256" key="1">
    <source>
        <dbReference type="SAM" id="Phobius"/>
    </source>
</evidence>
<organism evidence="2 3">
    <name type="scientific">Ketogulonicigenium vulgare (strain WSH-001)</name>
    <dbReference type="NCBI Taxonomy" id="759362"/>
    <lineage>
        <taxon>Bacteria</taxon>
        <taxon>Pseudomonadati</taxon>
        <taxon>Pseudomonadota</taxon>
        <taxon>Alphaproteobacteria</taxon>
        <taxon>Rhodobacterales</taxon>
        <taxon>Roseobacteraceae</taxon>
        <taxon>Ketogulonicigenium</taxon>
    </lineage>
</organism>
<sequence>MAAQIIAQSIVWARIVLGWGGVWLISRGAPPEFVHAATQDPAMIDAVARLIGAALMGLQLVWWQIARRMGWAT</sequence>
<dbReference type="AlphaFoldDB" id="F9Y4N5"/>
<proteinExistence type="predicted"/>